<dbReference type="OrthoDB" id="7626147at2"/>
<dbReference type="EMBL" id="QWGB01000003">
    <property type="protein sequence ID" value="RIJ26183.1"/>
    <property type="molecule type" value="Genomic_DNA"/>
</dbReference>
<dbReference type="AlphaFoldDB" id="A0A399R5W4"/>
<proteinExistence type="predicted"/>
<feature type="chain" id="PRO_5017211669" evidence="1">
    <location>
        <begin position="21"/>
        <end position="237"/>
    </location>
</feature>
<name>A0A399R5W4_9PROT</name>
<evidence type="ECO:0000313" key="2">
    <source>
        <dbReference type="EMBL" id="RIJ26183.1"/>
    </source>
</evidence>
<evidence type="ECO:0000256" key="1">
    <source>
        <dbReference type="SAM" id="SignalP"/>
    </source>
</evidence>
<dbReference type="Proteomes" id="UP000265431">
    <property type="component" value="Unassembled WGS sequence"/>
</dbReference>
<comment type="caution">
    <text evidence="2">The sequence shown here is derived from an EMBL/GenBank/DDBJ whole genome shotgun (WGS) entry which is preliminary data.</text>
</comment>
<keyword evidence="1" id="KW-0732">Signal</keyword>
<dbReference type="PROSITE" id="PS51257">
    <property type="entry name" value="PROKAR_LIPOPROTEIN"/>
    <property type="match status" value="1"/>
</dbReference>
<accession>A0A399R5W4</accession>
<gene>
    <name evidence="2" type="ORF">D1224_00765</name>
</gene>
<organism evidence="2 3">
    <name type="scientific">Henriciella barbarensis</name>
    <dbReference type="NCBI Taxonomy" id="86342"/>
    <lineage>
        <taxon>Bacteria</taxon>
        <taxon>Pseudomonadati</taxon>
        <taxon>Pseudomonadota</taxon>
        <taxon>Alphaproteobacteria</taxon>
        <taxon>Hyphomonadales</taxon>
        <taxon>Hyphomonadaceae</taxon>
        <taxon>Henriciella</taxon>
    </lineage>
</organism>
<dbReference type="RefSeq" id="WP_119378036.1">
    <property type="nucleotide sequence ID" value="NZ_QWGB01000003.1"/>
</dbReference>
<reference evidence="2 3" key="1">
    <citation type="submission" date="2018-08" db="EMBL/GenBank/DDBJ databases">
        <title>Henriciella mobilis sp. nov., isolated from seawater.</title>
        <authorList>
            <person name="Cheng H."/>
            <person name="Wu Y.-H."/>
            <person name="Xu X.-W."/>
            <person name="Guo L.-L."/>
        </authorList>
    </citation>
    <scope>NUCLEOTIDE SEQUENCE [LARGE SCALE GENOMIC DNA]</scope>
    <source>
        <strain evidence="2 3">CCUG66934</strain>
    </source>
</reference>
<protein>
    <submittedName>
        <fullName evidence="2">Uncharacterized protein</fullName>
    </submittedName>
</protein>
<evidence type="ECO:0000313" key="3">
    <source>
        <dbReference type="Proteomes" id="UP000265431"/>
    </source>
</evidence>
<feature type="signal peptide" evidence="1">
    <location>
        <begin position="1"/>
        <end position="20"/>
    </location>
</feature>
<sequence>MARLCFILGCLALASCASPAKPTPYYIPYDGYGASASFSGFSRGEVIGRDDGRYAASLSVADIGPGLDRFMSPQADSLILLPNRLDRSKLNYSIESLKTIDEWLKDVHTVNRLQAAEGRAGESLIADGRGDNTVTFAGLYLGEVIRANSHLDWRWERFDRFMAANPYFTEHYGFDPGLDSFVLVGPQGVATPINTALKRILNGQEESLHYIGTLLLDPIDLDAAVSGHDFYGLTDIS</sequence>
<keyword evidence="3" id="KW-1185">Reference proteome</keyword>